<evidence type="ECO:0000313" key="1">
    <source>
        <dbReference type="EMBL" id="VDO28938.1"/>
    </source>
</evidence>
<sequence>MLFRSDKELWEGGGRDLIDRVDRLLGHLFEYRLVRETSDCMENGMSRTVQLLRYYEKYRHHNLYITYVYKLYDLHMLYNNQIEAAKTLLLYANTLSVSIFLCDLYIHCSSLAFHLHIFKPTFALRRLVLL</sequence>
<dbReference type="GO" id="GO:0031267">
    <property type="term" value="F:small GTPase binding"/>
    <property type="evidence" value="ECO:0007669"/>
    <property type="project" value="TreeGrafter"/>
</dbReference>
<evidence type="ECO:0000313" key="2">
    <source>
        <dbReference type="Proteomes" id="UP000050761"/>
    </source>
</evidence>
<dbReference type="GO" id="GO:0005886">
    <property type="term" value="C:plasma membrane"/>
    <property type="evidence" value="ECO:0007669"/>
    <property type="project" value="TreeGrafter"/>
</dbReference>
<dbReference type="OrthoDB" id="18896at2759"/>
<protein>
    <submittedName>
        <fullName evidence="3">SAC3/GANP family protein</fullName>
    </submittedName>
</protein>
<dbReference type="WBParaSite" id="HPBE_0000286801-mRNA-1">
    <property type="protein sequence ID" value="HPBE_0000286801-mRNA-1"/>
    <property type="gene ID" value="HPBE_0000286801"/>
</dbReference>
<dbReference type="GO" id="GO:0007520">
    <property type="term" value="P:myoblast fusion"/>
    <property type="evidence" value="ECO:0007669"/>
    <property type="project" value="TreeGrafter"/>
</dbReference>
<organism evidence="2 3">
    <name type="scientific">Heligmosomoides polygyrus</name>
    <name type="common">Parasitic roundworm</name>
    <dbReference type="NCBI Taxonomy" id="6339"/>
    <lineage>
        <taxon>Eukaryota</taxon>
        <taxon>Metazoa</taxon>
        <taxon>Ecdysozoa</taxon>
        <taxon>Nematoda</taxon>
        <taxon>Chromadorea</taxon>
        <taxon>Rhabditida</taxon>
        <taxon>Rhabditina</taxon>
        <taxon>Rhabditomorpha</taxon>
        <taxon>Strongyloidea</taxon>
        <taxon>Heligmosomidae</taxon>
        <taxon>Heligmosomoides</taxon>
    </lineage>
</organism>
<dbReference type="InterPro" id="IPR026791">
    <property type="entry name" value="DOCK"/>
</dbReference>
<keyword evidence="2" id="KW-1185">Reference proteome</keyword>
<gene>
    <name evidence="1" type="ORF">HPBE_LOCUS2869</name>
</gene>
<dbReference type="GO" id="GO:0005085">
    <property type="term" value="F:guanyl-nucleotide exchange factor activity"/>
    <property type="evidence" value="ECO:0007669"/>
    <property type="project" value="InterPro"/>
</dbReference>
<accession>A0A3P7XGK2</accession>
<dbReference type="EMBL" id="UZAH01005283">
    <property type="protein sequence ID" value="VDO28938.1"/>
    <property type="molecule type" value="Genomic_DNA"/>
</dbReference>
<dbReference type="PANTHER" id="PTHR45653:SF10">
    <property type="entry name" value="MYOBLAST CITY, ISOFORM B"/>
    <property type="match status" value="1"/>
</dbReference>
<dbReference type="AlphaFoldDB" id="A0A183F9M6"/>
<dbReference type="PANTHER" id="PTHR45653">
    <property type="entry name" value="DEDICATOR OF CYTOKINESIS"/>
    <property type="match status" value="1"/>
</dbReference>
<reference evidence="1 2" key="1">
    <citation type="submission" date="2018-11" db="EMBL/GenBank/DDBJ databases">
        <authorList>
            <consortium name="Pathogen Informatics"/>
        </authorList>
    </citation>
    <scope>NUCLEOTIDE SEQUENCE [LARGE SCALE GENOMIC DNA]</scope>
</reference>
<dbReference type="GO" id="GO:0007264">
    <property type="term" value="P:small GTPase-mediated signal transduction"/>
    <property type="evidence" value="ECO:0007669"/>
    <property type="project" value="InterPro"/>
</dbReference>
<dbReference type="GO" id="GO:0016477">
    <property type="term" value="P:cell migration"/>
    <property type="evidence" value="ECO:0007669"/>
    <property type="project" value="TreeGrafter"/>
</dbReference>
<dbReference type="GO" id="GO:0005737">
    <property type="term" value="C:cytoplasm"/>
    <property type="evidence" value="ECO:0007669"/>
    <property type="project" value="TreeGrafter"/>
</dbReference>
<dbReference type="InterPro" id="IPR043161">
    <property type="entry name" value="DOCK_C_lobe_A"/>
</dbReference>
<proteinExistence type="predicted"/>
<name>A0A183F9M6_HELPZ</name>
<dbReference type="Gene3D" id="1.25.40.410">
    <property type="match status" value="1"/>
</dbReference>
<accession>A0A183F9M6</accession>
<evidence type="ECO:0000313" key="3">
    <source>
        <dbReference type="WBParaSite" id="HPBE_0000286801-mRNA-1"/>
    </source>
</evidence>
<reference evidence="3" key="2">
    <citation type="submission" date="2019-09" db="UniProtKB">
        <authorList>
            <consortium name="WormBaseParasite"/>
        </authorList>
    </citation>
    <scope>IDENTIFICATION</scope>
</reference>
<dbReference type="Proteomes" id="UP000050761">
    <property type="component" value="Unassembled WGS sequence"/>
</dbReference>